<dbReference type="InterPro" id="IPR011050">
    <property type="entry name" value="Pectin_lyase_fold/virulence"/>
</dbReference>
<dbReference type="Proteomes" id="UP000516018">
    <property type="component" value="Chromosome"/>
</dbReference>
<evidence type="ECO:0000313" key="1">
    <source>
        <dbReference type="EMBL" id="QNP40693.1"/>
    </source>
</evidence>
<dbReference type="AlphaFoldDB" id="A0A7H0FXC7"/>
<evidence type="ECO:0000313" key="2">
    <source>
        <dbReference type="Proteomes" id="UP000516018"/>
    </source>
</evidence>
<dbReference type="EMBL" id="CP060820">
    <property type="protein sequence ID" value="QNP40693.1"/>
    <property type="molecule type" value="Genomic_DNA"/>
</dbReference>
<keyword evidence="2" id="KW-1185">Reference proteome</keyword>
<organism evidence="1 2">
    <name type="scientific">Agrilutibacter terrestris</name>
    <dbReference type="NCBI Taxonomy" id="2865112"/>
    <lineage>
        <taxon>Bacteria</taxon>
        <taxon>Pseudomonadati</taxon>
        <taxon>Pseudomonadota</taxon>
        <taxon>Gammaproteobacteria</taxon>
        <taxon>Lysobacterales</taxon>
        <taxon>Lysobacteraceae</taxon>
        <taxon>Agrilutibacter</taxon>
    </lineage>
</organism>
<dbReference type="Gene3D" id="2.160.20.10">
    <property type="entry name" value="Single-stranded right-handed beta-helix, Pectin lyase-like"/>
    <property type="match status" value="1"/>
</dbReference>
<protein>
    <recommendedName>
        <fullName evidence="3">Right-handed parallel beta-helix repeat-containing protein</fullName>
    </recommendedName>
</protein>
<accession>A0A7H0FXC7</accession>
<reference evidence="1 2" key="1">
    <citation type="submission" date="2020-08" db="EMBL/GenBank/DDBJ databases">
        <title>Lysobacter sp. II4 sp. nov., isolated from soil.</title>
        <authorList>
            <person name="Woo C.Y."/>
            <person name="Kim J."/>
        </authorList>
    </citation>
    <scope>NUCLEOTIDE SEQUENCE [LARGE SCALE GENOMIC DNA]</scope>
    <source>
        <strain evidence="1 2">II4</strain>
    </source>
</reference>
<dbReference type="InterPro" id="IPR012334">
    <property type="entry name" value="Pectin_lyas_fold"/>
</dbReference>
<gene>
    <name evidence="1" type="ORF">H8B22_00010</name>
</gene>
<dbReference type="SUPFAM" id="SSF51126">
    <property type="entry name" value="Pectin lyase-like"/>
    <property type="match status" value="1"/>
</dbReference>
<dbReference type="RefSeq" id="WP_187712133.1">
    <property type="nucleotide sequence ID" value="NZ_CP060820.1"/>
</dbReference>
<name>A0A7H0FXC7_9GAMM</name>
<dbReference type="KEGG" id="lsx:H8B22_00010"/>
<sequence length="468" mass="49210">MAASRSATTYYVRTDGGDARQCTGRADASYPGSGDARDCAWASPMIALPASGAARMSGGDILSIAPGSYAIDQAMQPVPSGPSATSPTRIVGKPGVRLIGINGVHDVLSLDGSSNVEVGNLEITDRSDCVYKHSNPSAACTDAMAWAQVGVYARRSRNVWLHDLDIHGMAALGLNAGGLTDWTLERIKLNRNGRAGWDGNVGTGGSNAGRIIIRGLEVGWNGCGERVATGEPWACWAQKTGGYGDGVGTTDTGGKWLIEDAFIHHNTSDGLDLRYMDGADTSSVTLRRIEAVANAGNQVKVKGNVLIEDSVLVGYCSFFRDRFFMTDQDLCRADGSTLQLVFTGNDIATVRRNTIAGEGAVQIGHSEGDASDSIVMRDNVVVGFPYFRDPASPSAFNGGKSPAARTYVDNIGWNVRKCPADTDCRTNPKLGNMTLAAFDARPSRGSAVVDKAGAAPCSVGRAAQPRVP</sequence>
<evidence type="ECO:0008006" key="3">
    <source>
        <dbReference type="Google" id="ProtNLM"/>
    </source>
</evidence>
<proteinExistence type="predicted"/>